<dbReference type="PANTHER" id="PTHR13143">
    <property type="entry name" value="TETRATRICOPEPTIDE REPEAT PROTEIN 19"/>
    <property type="match status" value="1"/>
</dbReference>
<evidence type="ECO:0000256" key="6">
    <source>
        <dbReference type="ARBA" id="ARBA00023128"/>
    </source>
</evidence>
<sequence length="299" mass="34153">MACKYIFKLIVNKALSLLSWLGFNKEDEDKESELIMTLKRAVLCTKREQYEKAEQMLHLALRLAQQQQNQQGIIYCYDLMANLAMDTFQLDKAEKLFVNVLQLLLGIGTDHKDLKVIHISLKLARISQLKADVERADLGYKWCMEQIEKQKNDSIDAQMLYGVTQDWYAQFLLDKGEVTESIKHLKEAYNVCEQTKGKITEQSMLLLNDLGTTSFRAGDIENAQGYLKEAISVGRNVEDKSHLGVVHANLGLILLEKGIAKEAEKYCKEAWRLGKKHDNNESVEQANYCFDQIKLGLGK</sequence>
<protein>
    <submittedName>
        <fullName evidence="9">Tetratricopeptide repeat protein 19-like, mitochondrial</fullName>
    </submittedName>
</protein>
<reference evidence="9 10" key="1">
    <citation type="submission" date="2017-03" db="EMBL/GenBank/DDBJ databases">
        <title>Genome of the blue death feigning beetle - Asbolus verrucosus.</title>
        <authorList>
            <person name="Rider S.D."/>
        </authorList>
    </citation>
    <scope>NUCLEOTIDE SEQUENCE [LARGE SCALE GENOMIC DNA]</scope>
    <source>
        <strain evidence="9">Butters</strain>
        <tissue evidence="9">Head and leg muscle</tissue>
    </source>
</reference>
<dbReference type="InterPro" id="IPR026000">
    <property type="entry name" value="Apc5_dom"/>
</dbReference>
<comment type="subcellular location">
    <subcellularLocation>
        <location evidence="1">Mitochondrion</location>
    </subcellularLocation>
</comment>
<keyword evidence="4" id="KW-0802">TPR repeat</keyword>
<evidence type="ECO:0000256" key="2">
    <source>
        <dbReference type="ARBA" id="ARBA00008219"/>
    </source>
</evidence>
<evidence type="ECO:0000256" key="1">
    <source>
        <dbReference type="ARBA" id="ARBA00004173"/>
    </source>
</evidence>
<evidence type="ECO:0000313" key="9">
    <source>
        <dbReference type="EMBL" id="RZC34721.1"/>
    </source>
</evidence>
<keyword evidence="5" id="KW-0809">Transit peptide</keyword>
<evidence type="ECO:0000259" key="8">
    <source>
        <dbReference type="Pfam" id="PF12862"/>
    </source>
</evidence>
<comment type="caution">
    <text evidence="9">The sequence shown here is derived from an EMBL/GenBank/DDBJ whole genome shotgun (WGS) entry which is preliminary data.</text>
</comment>
<evidence type="ECO:0000256" key="5">
    <source>
        <dbReference type="ARBA" id="ARBA00022946"/>
    </source>
</evidence>
<dbReference type="AlphaFoldDB" id="A0A482VP65"/>
<dbReference type="InterPro" id="IPR040395">
    <property type="entry name" value="TTC19"/>
</dbReference>
<proteinExistence type="inferred from homology"/>
<name>A0A482VP65_ASBVE</name>
<evidence type="ECO:0000256" key="4">
    <source>
        <dbReference type="ARBA" id="ARBA00022803"/>
    </source>
</evidence>
<evidence type="ECO:0000313" key="10">
    <source>
        <dbReference type="Proteomes" id="UP000292052"/>
    </source>
</evidence>
<dbReference type="GO" id="GO:0034551">
    <property type="term" value="P:mitochondrial respiratory chain complex III assembly"/>
    <property type="evidence" value="ECO:0007669"/>
    <property type="project" value="InterPro"/>
</dbReference>
<keyword evidence="3" id="KW-0677">Repeat</keyword>
<dbReference type="SUPFAM" id="SSF48452">
    <property type="entry name" value="TPR-like"/>
    <property type="match status" value="2"/>
</dbReference>
<evidence type="ECO:0000256" key="3">
    <source>
        <dbReference type="ARBA" id="ARBA00022737"/>
    </source>
</evidence>
<organism evidence="9 10">
    <name type="scientific">Asbolus verrucosus</name>
    <name type="common">Desert ironclad beetle</name>
    <dbReference type="NCBI Taxonomy" id="1661398"/>
    <lineage>
        <taxon>Eukaryota</taxon>
        <taxon>Metazoa</taxon>
        <taxon>Ecdysozoa</taxon>
        <taxon>Arthropoda</taxon>
        <taxon>Hexapoda</taxon>
        <taxon>Insecta</taxon>
        <taxon>Pterygota</taxon>
        <taxon>Neoptera</taxon>
        <taxon>Endopterygota</taxon>
        <taxon>Coleoptera</taxon>
        <taxon>Polyphaga</taxon>
        <taxon>Cucujiformia</taxon>
        <taxon>Tenebrionidae</taxon>
        <taxon>Pimeliinae</taxon>
        <taxon>Asbolus</taxon>
    </lineage>
</organism>
<dbReference type="SMART" id="SM00028">
    <property type="entry name" value="TPR"/>
    <property type="match status" value="3"/>
</dbReference>
<comment type="similarity">
    <text evidence="2">Belongs to the TTC19 family.</text>
</comment>
<dbReference type="InterPro" id="IPR019734">
    <property type="entry name" value="TPR_rpt"/>
</dbReference>
<keyword evidence="6" id="KW-0496">Mitochondrion</keyword>
<accession>A0A482VP65</accession>
<dbReference type="PANTHER" id="PTHR13143:SF6">
    <property type="entry name" value="TETRATRICOPEPTIDE REPEAT PROTEIN 19, MITOCHONDRIAL"/>
    <property type="match status" value="1"/>
</dbReference>
<keyword evidence="7" id="KW-0732">Signal</keyword>
<dbReference type="OrthoDB" id="5986190at2759"/>
<dbReference type="InterPro" id="IPR011990">
    <property type="entry name" value="TPR-like_helical_dom_sf"/>
</dbReference>
<dbReference type="Proteomes" id="UP000292052">
    <property type="component" value="Unassembled WGS sequence"/>
</dbReference>
<feature type="domain" description="Anaphase-promoting complex subunit 5" evidence="8">
    <location>
        <begin position="36"/>
        <end position="84"/>
    </location>
</feature>
<dbReference type="Gene3D" id="1.25.40.10">
    <property type="entry name" value="Tetratricopeptide repeat domain"/>
    <property type="match status" value="2"/>
</dbReference>
<feature type="chain" id="PRO_5019838441" evidence="7">
    <location>
        <begin position="17"/>
        <end position="299"/>
    </location>
</feature>
<dbReference type="Pfam" id="PF13424">
    <property type="entry name" value="TPR_12"/>
    <property type="match status" value="1"/>
</dbReference>
<dbReference type="Pfam" id="PF12862">
    <property type="entry name" value="ANAPC5"/>
    <property type="match status" value="1"/>
</dbReference>
<evidence type="ECO:0000256" key="7">
    <source>
        <dbReference type="SAM" id="SignalP"/>
    </source>
</evidence>
<dbReference type="STRING" id="1661398.A0A482VP65"/>
<keyword evidence="10" id="KW-1185">Reference proteome</keyword>
<dbReference type="GO" id="GO:0005743">
    <property type="term" value="C:mitochondrial inner membrane"/>
    <property type="evidence" value="ECO:0007669"/>
    <property type="project" value="TreeGrafter"/>
</dbReference>
<gene>
    <name evidence="9" type="ORF">BDFB_010811</name>
</gene>
<feature type="signal peptide" evidence="7">
    <location>
        <begin position="1"/>
        <end position="16"/>
    </location>
</feature>
<dbReference type="EMBL" id="QDEB01077273">
    <property type="protein sequence ID" value="RZC34721.1"/>
    <property type="molecule type" value="Genomic_DNA"/>
</dbReference>